<reference evidence="2 3" key="1">
    <citation type="journal article" date="2014" name="Genome Biol. Evol.">
        <title>Comparative Genomics of the Campylobacter lari Group.</title>
        <authorList>
            <person name="Miller W.G."/>
            <person name="Yee E."/>
            <person name="Chapman M.H."/>
            <person name="Smith T.P."/>
            <person name="Bono J.L."/>
            <person name="Huynh S."/>
            <person name="Parker C.T."/>
            <person name="Vandamme P."/>
            <person name="Luong K."/>
            <person name="Korlach J."/>
        </authorList>
    </citation>
    <scope>NUCLEOTIDE SEQUENCE [LARGE SCALE GENOMIC DNA]</scope>
    <source>
        <strain evidence="2 3">NCTC 12927</strain>
    </source>
</reference>
<feature type="domain" description="Glycosyltransferase 2-like" evidence="1">
    <location>
        <begin position="7"/>
        <end position="86"/>
    </location>
</feature>
<evidence type="ECO:0000313" key="2">
    <source>
        <dbReference type="EMBL" id="AJC87260.1"/>
    </source>
</evidence>
<organism evidence="2 3">
    <name type="scientific">Campylobacter insulaenigrae NCTC 12927</name>
    <dbReference type="NCBI Taxonomy" id="1031564"/>
    <lineage>
        <taxon>Bacteria</taxon>
        <taxon>Pseudomonadati</taxon>
        <taxon>Campylobacterota</taxon>
        <taxon>Epsilonproteobacteria</taxon>
        <taxon>Campylobacterales</taxon>
        <taxon>Campylobacteraceae</taxon>
        <taxon>Campylobacter</taxon>
    </lineage>
</organism>
<accession>A0A0A8H0F2</accession>
<dbReference type="InterPro" id="IPR029044">
    <property type="entry name" value="Nucleotide-diphossugar_trans"/>
</dbReference>
<dbReference type="SUPFAM" id="SSF53448">
    <property type="entry name" value="Nucleotide-diphospho-sugar transferases"/>
    <property type="match status" value="1"/>
</dbReference>
<dbReference type="PANTHER" id="PTHR22916:SF3">
    <property type="entry name" value="UDP-GLCNAC:BETAGAL BETA-1,3-N-ACETYLGLUCOSAMINYLTRANSFERASE-LIKE PROTEIN 1"/>
    <property type="match status" value="1"/>
</dbReference>
<protein>
    <submittedName>
        <fullName evidence="2">Glycosyltransferase, family 2</fullName>
    </submittedName>
</protein>
<keyword evidence="2" id="KW-0808">Transferase</keyword>
<evidence type="ECO:0000259" key="1">
    <source>
        <dbReference type="Pfam" id="PF00535"/>
    </source>
</evidence>
<dbReference type="EMBL" id="CP007770">
    <property type="protein sequence ID" value="AJC87260.1"/>
    <property type="molecule type" value="Genomic_DNA"/>
</dbReference>
<gene>
    <name evidence="2" type="ORF">CINS_0258</name>
</gene>
<dbReference type="AlphaFoldDB" id="A0A0A8H0F2"/>
<dbReference type="CDD" id="cd00761">
    <property type="entry name" value="Glyco_tranf_GTA_type"/>
    <property type="match status" value="1"/>
</dbReference>
<dbReference type="Proteomes" id="UP000031163">
    <property type="component" value="Chromosome"/>
</dbReference>
<name>A0A0A8H0F2_9BACT</name>
<dbReference type="HOGENOM" id="CLU_025996_10_0_7"/>
<dbReference type="STRING" id="1031564.CINS_0258"/>
<dbReference type="GO" id="GO:0016758">
    <property type="term" value="F:hexosyltransferase activity"/>
    <property type="evidence" value="ECO:0007669"/>
    <property type="project" value="UniProtKB-ARBA"/>
</dbReference>
<proteinExistence type="predicted"/>
<sequence length="527" mass="63046">MNKKVGVVIPIYNVEKYLRECLDSVINQTYKNLEIVLVNDGSTDENSLNIAKEYTLKDERFILFDKENGGQSTARNVGIEYFSGEYKLQSTNTENDLIEFNVENNHYNIYKAYKSSKVFNNEQDLTNFTYPIIDYIIFLDSDDYWELNCIEECVPRMEGVEIVWFDHFFYYDDIEKPDIIPSTILEGYGLNHSGIISLKYWLDRTAYIKQNSFWFGWHGMINFNYLKFIKLKFLDKISHEDHYFAKLLFFQSKYIFVLLKKLYFYRQRTDSIMSSIKNPNLNSLALYNNYIYKEFKDIKLTRQYYRHSSLFLTAAMVFKFIEENQDKQYIEIFQYIFSEKLKLWRNEILHFPEKCLGFILYDIFLKLINLSNSAEYTLHFISDFFKDVIIDNSLYNKNLYDQIESRGLKLVSKANKILNLENIIQEKEKLLSFQTKYGTARSHIQNQLSYKLGQAMIVNSKSFLGYIRMPFVLSYIKDKHKQEQKIYQEKIKKDLSLKLPFLEQYPDYKEALKEKECFTYKLGQAFI</sequence>
<dbReference type="PANTHER" id="PTHR22916">
    <property type="entry name" value="GLYCOSYLTRANSFERASE"/>
    <property type="match status" value="1"/>
</dbReference>
<evidence type="ECO:0000313" key="3">
    <source>
        <dbReference type="Proteomes" id="UP000031163"/>
    </source>
</evidence>
<dbReference type="KEGG" id="cis:CINS_0258"/>
<dbReference type="Gene3D" id="3.90.550.10">
    <property type="entry name" value="Spore Coat Polysaccharide Biosynthesis Protein SpsA, Chain A"/>
    <property type="match status" value="1"/>
</dbReference>
<dbReference type="InterPro" id="IPR001173">
    <property type="entry name" value="Glyco_trans_2-like"/>
</dbReference>
<dbReference type="Pfam" id="PF00535">
    <property type="entry name" value="Glycos_transf_2"/>
    <property type="match status" value="1"/>
</dbReference>